<dbReference type="SUPFAM" id="SSF54637">
    <property type="entry name" value="Thioesterase/thiol ester dehydrase-isomerase"/>
    <property type="match status" value="2"/>
</dbReference>
<comment type="caution">
    <text evidence="3">The sequence shown here is derived from an EMBL/GenBank/DDBJ whole genome shotgun (WGS) entry which is preliminary data.</text>
</comment>
<dbReference type="Gene3D" id="3.10.129.10">
    <property type="entry name" value="Hotdog Thioesterase"/>
    <property type="match status" value="1"/>
</dbReference>
<dbReference type="InterPro" id="IPR002864">
    <property type="entry name" value="Acyl-ACP_thioesterase_NHD"/>
</dbReference>
<feature type="domain" description="Acyl-ACP thioesterase N-terminal hotdog" evidence="2">
    <location>
        <begin position="6"/>
        <end position="122"/>
    </location>
</feature>
<protein>
    <submittedName>
        <fullName evidence="3">Acyl-ACP thioesterase domain-containing protein</fullName>
    </submittedName>
</protein>
<dbReference type="RefSeq" id="WP_330957952.1">
    <property type="nucleotide sequence ID" value="NZ_JAZGJQ010000003.1"/>
</dbReference>
<organism evidence="3 4">
    <name type="scientific">Olsenella absiana</name>
    <dbReference type="NCBI Taxonomy" id="3115222"/>
    <lineage>
        <taxon>Bacteria</taxon>
        <taxon>Bacillati</taxon>
        <taxon>Actinomycetota</taxon>
        <taxon>Coriobacteriia</taxon>
        <taxon>Coriobacteriales</taxon>
        <taxon>Atopobiaceae</taxon>
        <taxon>Olsenella</taxon>
    </lineage>
</organism>
<evidence type="ECO:0000259" key="2">
    <source>
        <dbReference type="Pfam" id="PF01643"/>
    </source>
</evidence>
<gene>
    <name evidence="3" type="ORF">VXJ25_04150</name>
</gene>
<sequence length="258" mass="28619">MYSFESRVRYSECDKSGRLSIVGLIDYLQDCTTFHSDHVGHGLEFMAAHDYAWFIAAWQIHVLRLPRFAEKIRVSTNAYEMGSVTSNRNFSITDEGGEPCVLADSIWFTYDTAAKSPCRIPDFEHVYVTGEPRLDLPRTSRKIKVPKGGVELPSFHVVEQMLDTNNHVNNAQYVSIADGIVRARDPEFSTRVIRVQYRSMALLGDVVCPRLHATEGGYIVDLADESGSSYAIVSFESLPTEPGAPAPLPSPSGAGREA</sequence>
<evidence type="ECO:0000313" key="4">
    <source>
        <dbReference type="Proteomes" id="UP001332931"/>
    </source>
</evidence>
<keyword evidence="4" id="KW-1185">Reference proteome</keyword>
<dbReference type="InterPro" id="IPR029069">
    <property type="entry name" value="HotDog_dom_sf"/>
</dbReference>
<dbReference type="CDD" id="cd00586">
    <property type="entry name" value="4HBT"/>
    <property type="match status" value="1"/>
</dbReference>
<reference evidence="3 4" key="1">
    <citation type="submission" date="2024-01" db="EMBL/GenBank/DDBJ databases">
        <title>Description of Olsenella sp. nov., isolated from pig feces.</title>
        <authorList>
            <person name="Chang Y.-H."/>
        </authorList>
    </citation>
    <scope>NUCLEOTIDE SEQUENCE [LARGE SCALE GENOMIC DNA]</scope>
    <source>
        <strain evidence="3 4">YH-ols2223</strain>
    </source>
</reference>
<dbReference type="EMBL" id="JAZGJQ010000003">
    <property type="protein sequence ID" value="MEE6147186.1"/>
    <property type="molecule type" value="Genomic_DNA"/>
</dbReference>
<feature type="region of interest" description="Disordered" evidence="1">
    <location>
        <begin position="239"/>
        <end position="258"/>
    </location>
</feature>
<evidence type="ECO:0000256" key="1">
    <source>
        <dbReference type="SAM" id="MobiDB-lite"/>
    </source>
</evidence>
<name>A0ABU7R9A5_9ACTN</name>
<accession>A0ABU7R9A5</accession>
<evidence type="ECO:0000313" key="3">
    <source>
        <dbReference type="EMBL" id="MEE6147186.1"/>
    </source>
</evidence>
<dbReference type="Pfam" id="PF01643">
    <property type="entry name" value="Acyl-ACP_TE"/>
    <property type="match status" value="1"/>
</dbReference>
<proteinExistence type="predicted"/>
<dbReference type="Proteomes" id="UP001332931">
    <property type="component" value="Unassembled WGS sequence"/>
</dbReference>